<feature type="binding site" evidence="11">
    <location>
        <position position="89"/>
    </location>
    <ligand>
        <name>Zn(2+)</name>
        <dbReference type="ChEBI" id="CHEBI:29105"/>
    </ligand>
</feature>
<dbReference type="InterPro" id="IPR006543">
    <property type="entry name" value="Histidinol-phos"/>
</dbReference>
<dbReference type="NCBIfam" id="TIGR00213">
    <property type="entry name" value="GmhB_yaeD"/>
    <property type="match status" value="1"/>
</dbReference>
<dbReference type="GO" id="GO:0046872">
    <property type="term" value="F:metal ion binding"/>
    <property type="evidence" value="ECO:0007669"/>
    <property type="project" value="UniProtKB-KW"/>
</dbReference>
<dbReference type="GO" id="GO:0005737">
    <property type="term" value="C:cytoplasm"/>
    <property type="evidence" value="ECO:0007669"/>
    <property type="project" value="UniProtKB-SubCell"/>
</dbReference>
<evidence type="ECO:0000256" key="10">
    <source>
        <dbReference type="PIRSR" id="PIRSR004682-3"/>
    </source>
</evidence>
<feature type="binding site" evidence="11">
    <location>
        <position position="8"/>
    </location>
    <ligand>
        <name>Mg(2+)</name>
        <dbReference type="ChEBI" id="CHEBI:18420"/>
    </ligand>
</feature>
<dbReference type="NCBIfam" id="TIGR01662">
    <property type="entry name" value="HAD-SF-IIIA"/>
    <property type="match status" value="1"/>
</dbReference>
<evidence type="ECO:0000256" key="5">
    <source>
        <dbReference type="ARBA" id="ARBA00023277"/>
    </source>
</evidence>
<feature type="active site" description="Proton donor" evidence="8">
    <location>
        <position position="10"/>
    </location>
</feature>
<feature type="binding site" evidence="11">
    <location>
        <position position="104"/>
    </location>
    <ligand>
        <name>Zn(2+)</name>
        <dbReference type="ChEBI" id="CHEBI:29105"/>
    </ligand>
</feature>
<evidence type="ECO:0000256" key="8">
    <source>
        <dbReference type="PIRSR" id="PIRSR004682-1"/>
    </source>
</evidence>
<keyword evidence="2 7" id="KW-0963">Cytoplasm</keyword>
<reference evidence="12 13" key="1">
    <citation type="journal article" date="2016" name="Nat. Commun.">
        <title>Thousands of microbial genomes shed light on interconnected biogeochemical processes in an aquifer system.</title>
        <authorList>
            <person name="Anantharaman K."/>
            <person name="Brown C.T."/>
            <person name="Hug L.A."/>
            <person name="Sharon I."/>
            <person name="Castelle C.J."/>
            <person name="Probst A.J."/>
            <person name="Thomas B.C."/>
            <person name="Singh A."/>
            <person name="Wilkins M.J."/>
            <person name="Karaoz U."/>
            <person name="Brodie E.L."/>
            <person name="Williams K.H."/>
            <person name="Hubbard S.S."/>
            <person name="Banfield J.F."/>
        </authorList>
    </citation>
    <scope>NUCLEOTIDE SEQUENCE [LARGE SCALE GENOMIC DNA]</scope>
</reference>
<feature type="binding site" evidence="11">
    <location>
        <position position="10"/>
    </location>
    <ligand>
        <name>Mg(2+)</name>
        <dbReference type="ChEBI" id="CHEBI:18420"/>
    </ligand>
</feature>
<proteinExistence type="inferred from homology"/>
<dbReference type="InterPro" id="IPR006549">
    <property type="entry name" value="HAD-SF_hydro_IIIA"/>
</dbReference>
<evidence type="ECO:0000256" key="4">
    <source>
        <dbReference type="ARBA" id="ARBA00022801"/>
    </source>
</evidence>
<evidence type="ECO:0000256" key="7">
    <source>
        <dbReference type="PIRNR" id="PIRNR004682"/>
    </source>
</evidence>
<comment type="subcellular location">
    <subcellularLocation>
        <location evidence="1 7">Cytoplasm</location>
    </subcellularLocation>
</comment>
<keyword evidence="11" id="KW-0862">Zinc</keyword>
<dbReference type="Pfam" id="PF13242">
    <property type="entry name" value="Hydrolase_like"/>
    <property type="match status" value="1"/>
</dbReference>
<feature type="binding site" evidence="9">
    <location>
        <begin position="107"/>
        <end position="108"/>
    </location>
    <ligand>
        <name>substrate</name>
    </ligand>
</feature>
<keyword evidence="3 11" id="KW-0479">Metal-binding</keyword>
<feature type="site" description="Contributes to substrate recognition" evidence="10">
    <location>
        <position position="107"/>
    </location>
</feature>
<dbReference type="EC" id="3.1.3.-" evidence="7"/>
<gene>
    <name evidence="12" type="ORF">A2438_02400</name>
</gene>
<keyword evidence="5 7" id="KW-0119">Carbohydrate metabolism</keyword>
<feature type="binding site" evidence="9">
    <location>
        <begin position="50"/>
        <end position="53"/>
    </location>
    <ligand>
        <name>substrate</name>
    </ligand>
</feature>
<feature type="binding site" evidence="11">
    <location>
        <position position="106"/>
    </location>
    <ligand>
        <name>Zn(2+)</name>
        <dbReference type="ChEBI" id="CHEBI:29105"/>
    </ligand>
</feature>
<dbReference type="InterPro" id="IPR023214">
    <property type="entry name" value="HAD_sf"/>
</dbReference>
<dbReference type="GO" id="GO:0005975">
    <property type="term" value="P:carbohydrate metabolic process"/>
    <property type="evidence" value="ECO:0007669"/>
    <property type="project" value="InterPro"/>
</dbReference>
<keyword evidence="11" id="KW-0460">Magnesium</keyword>
<evidence type="ECO:0000256" key="1">
    <source>
        <dbReference type="ARBA" id="ARBA00004496"/>
    </source>
</evidence>
<protein>
    <recommendedName>
        <fullName evidence="6 7">D,D-heptose 1,7-bisphosphate phosphatase</fullName>
        <ecNumber evidence="7">3.1.3.-</ecNumber>
    </recommendedName>
</protein>
<dbReference type="PANTHER" id="PTHR42891">
    <property type="entry name" value="D-GLYCERO-BETA-D-MANNO-HEPTOSE-1,7-BISPHOSPHATE 7-PHOSPHATASE"/>
    <property type="match status" value="1"/>
</dbReference>
<dbReference type="AlphaFoldDB" id="A0A1F4U578"/>
<dbReference type="NCBIfam" id="TIGR01509">
    <property type="entry name" value="HAD-SF-IA-v3"/>
    <property type="match status" value="1"/>
</dbReference>
<feature type="binding site" evidence="11">
    <location>
        <position position="133"/>
    </location>
    <ligand>
        <name>Mg(2+)</name>
        <dbReference type="ChEBI" id="CHEBI:18420"/>
    </ligand>
</feature>
<dbReference type="InterPro" id="IPR036412">
    <property type="entry name" value="HAD-like_sf"/>
</dbReference>
<dbReference type="SUPFAM" id="SSF56784">
    <property type="entry name" value="HAD-like"/>
    <property type="match status" value="1"/>
</dbReference>
<evidence type="ECO:0000313" key="13">
    <source>
        <dbReference type="Proteomes" id="UP000179242"/>
    </source>
</evidence>
<feature type="active site" description="Nucleophile" evidence="8">
    <location>
        <position position="8"/>
    </location>
</feature>
<dbReference type="InterPro" id="IPR006439">
    <property type="entry name" value="HAD-SF_hydro_IA"/>
</dbReference>
<feature type="binding site" evidence="9">
    <location>
        <begin position="8"/>
        <end position="10"/>
    </location>
    <ligand>
        <name>substrate</name>
    </ligand>
</feature>
<evidence type="ECO:0000256" key="9">
    <source>
        <dbReference type="PIRSR" id="PIRSR004682-2"/>
    </source>
</evidence>
<evidence type="ECO:0000256" key="2">
    <source>
        <dbReference type="ARBA" id="ARBA00022490"/>
    </source>
</evidence>
<comment type="cofactor">
    <cofactor evidence="11">
        <name>Zn(2+)</name>
        <dbReference type="ChEBI" id="CHEBI:29105"/>
    </cofactor>
</comment>
<evidence type="ECO:0000256" key="11">
    <source>
        <dbReference type="PIRSR" id="PIRSR004682-4"/>
    </source>
</evidence>
<dbReference type="EMBL" id="MEUJ01000004">
    <property type="protein sequence ID" value="OGC40125.1"/>
    <property type="molecule type" value="Genomic_DNA"/>
</dbReference>
<organism evidence="12 13">
    <name type="scientific">candidate division WOR-1 bacterium RIFOXYC2_FULL_46_14</name>
    <dbReference type="NCBI Taxonomy" id="1802587"/>
    <lineage>
        <taxon>Bacteria</taxon>
        <taxon>Bacillati</taxon>
        <taxon>Saganbacteria</taxon>
    </lineage>
</organism>
<evidence type="ECO:0000313" key="12">
    <source>
        <dbReference type="EMBL" id="OGC40125.1"/>
    </source>
</evidence>
<feature type="site" description="Stabilizes the phosphoryl group" evidence="10">
    <location>
        <position position="108"/>
    </location>
</feature>
<dbReference type="CDD" id="cd07503">
    <property type="entry name" value="HAD_HisB-N"/>
    <property type="match status" value="1"/>
</dbReference>
<feature type="binding site" evidence="11">
    <location>
        <position position="134"/>
    </location>
    <ligand>
        <name>Mg(2+)</name>
        <dbReference type="ChEBI" id="CHEBI:18420"/>
    </ligand>
</feature>
<comment type="similarity">
    <text evidence="7">Belongs to the gmhB family.</text>
</comment>
<name>A0A1F4U578_UNCSA</name>
<comment type="cofactor">
    <cofactor evidence="11">
        <name>Mg(2+)</name>
        <dbReference type="ChEBI" id="CHEBI:18420"/>
    </cofactor>
</comment>
<dbReference type="NCBIfam" id="TIGR01656">
    <property type="entry name" value="Histidinol-ppas"/>
    <property type="match status" value="1"/>
</dbReference>
<feature type="binding site" evidence="9">
    <location>
        <begin position="16"/>
        <end position="19"/>
    </location>
    <ligand>
        <name>substrate</name>
    </ligand>
</feature>
<feature type="binding site" evidence="9">
    <location>
        <position position="134"/>
    </location>
    <ligand>
        <name>substrate</name>
    </ligand>
</feature>
<feature type="site" description="Stabilizes the phosphoryl group" evidence="10">
    <location>
        <position position="50"/>
    </location>
</feature>
<dbReference type="InterPro" id="IPR004446">
    <property type="entry name" value="Heptose_bisP_phosphatase"/>
</dbReference>
<dbReference type="Gene3D" id="3.40.50.1000">
    <property type="entry name" value="HAD superfamily/HAD-like"/>
    <property type="match status" value="1"/>
</dbReference>
<feature type="binding site" evidence="11">
    <location>
        <position position="91"/>
    </location>
    <ligand>
        <name>Zn(2+)</name>
        <dbReference type="ChEBI" id="CHEBI:29105"/>
    </ligand>
</feature>
<sequence length="186" mass="20423">MGKAVFLDKDGTINHDKGYIDHPSKIDLLPGSSEAIRTFNEAGLKVVVITNQSGVARGYFNEGMLSAIDKSLQKKLLSENAFYDAIYYCPHHPEVGSYPYKQDCDCRKPNPGMLLKAAEEFNLNLDECFMVGDKLSDIEAGKNAGCKTVLVLTGYGEEVKANLNGTRPDFIAKDLLEAANWILTLA</sequence>
<keyword evidence="4 7" id="KW-0378">Hydrolase</keyword>
<comment type="caution">
    <text evidence="12">The sequence shown here is derived from an EMBL/GenBank/DDBJ whole genome shotgun (WGS) entry which is preliminary data.</text>
</comment>
<dbReference type="NCBIfam" id="TIGR01549">
    <property type="entry name" value="HAD-SF-IA-v1"/>
    <property type="match status" value="1"/>
</dbReference>
<dbReference type="Proteomes" id="UP000179242">
    <property type="component" value="Unassembled WGS sequence"/>
</dbReference>
<accession>A0A1F4U578</accession>
<dbReference type="GO" id="GO:0016791">
    <property type="term" value="F:phosphatase activity"/>
    <property type="evidence" value="ECO:0007669"/>
    <property type="project" value="InterPro"/>
</dbReference>
<dbReference type="NCBIfam" id="NF006506">
    <property type="entry name" value="PRK08942.1"/>
    <property type="match status" value="1"/>
</dbReference>
<evidence type="ECO:0000256" key="6">
    <source>
        <dbReference type="ARBA" id="ARBA00031828"/>
    </source>
</evidence>
<dbReference type="PANTHER" id="PTHR42891:SF1">
    <property type="entry name" value="D-GLYCERO-BETA-D-MANNO-HEPTOSE-1,7-BISPHOSPHATE 7-PHOSPHATASE"/>
    <property type="match status" value="1"/>
</dbReference>
<evidence type="ECO:0000256" key="3">
    <source>
        <dbReference type="ARBA" id="ARBA00022723"/>
    </source>
</evidence>
<dbReference type="PIRSF" id="PIRSF004682">
    <property type="entry name" value="GmhB"/>
    <property type="match status" value="1"/>
</dbReference>